<evidence type="ECO:0000256" key="1">
    <source>
        <dbReference type="SAM" id="MobiDB-lite"/>
    </source>
</evidence>
<gene>
    <name evidence="2" type="ORF">BaRGS_00010040</name>
</gene>
<feature type="region of interest" description="Disordered" evidence="1">
    <location>
        <begin position="92"/>
        <end position="123"/>
    </location>
</feature>
<comment type="caution">
    <text evidence="2">The sequence shown here is derived from an EMBL/GenBank/DDBJ whole genome shotgun (WGS) entry which is preliminary data.</text>
</comment>
<feature type="region of interest" description="Disordered" evidence="1">
    <location>
        <begin position="57"/>
        <end position="79"/>
    </location>
</feature>
<feature type="compositionally biased region" description="Polar residues" evidence="1">
    <location>
        <begin position="231"/>
        <end position="241"/>
    </location>
</feature>
<proteinExistence type="predicted"/>
<accession>A0ABD0LHT8</accession>
<feature type="non-terminal residue" evidence="2">
    <location>
        <position position="1"/>
    </location>
</feature>
<feature type="region of interest" description="Disordered" evidence="1">
    <location>
        <begin position="227"/>
        <end position="261"/>
    </location>
</feature>
<organism evidence="2 3">
    <name type="scientific">Batillaria attramentaria</name>
    <dbReference type="NCBI Taxonomy" id="370345"/>
    <lineage>
        <taxon>Eukaryota</taxon>
        <taxon>Metazoa</taxon>
        <taxon>Spiralia</taxon>
        <taxon>Lophotrochozoa</taxon>
        <taxon>Mollusca</taxon>
        <taxon>Gastropoda</taxon>
        <taxon>Caenogastropoda</taxon>
        <taxon>Sorbeoconcha</taxon>
        <taxon>Cerithioidea</taxon>
        <taxon>Batillariidae</taxon>
        <taxon>Batillaria</taxon>
    </lineage>
</organism>
<keyword evidence="3" id="KW-1185">Reference proteome</keyword>
<feature type="compositionally biased region" description="Low complexity" evidence="1">
    <location>
        <begin position="57"/>
        <end position="66"/>
    </location>
</feature>
<evidence type="ECO:0000313" key="3">
    <source>
        <dbReference type="Proteomes" id="UP001519460"/>
    </source>
</evidence>
<dbReference type="EMBL" id="JACVVK020000049">
    <property type="protein sequence ID" value="KAK7498663.1"/>
    <property type="molecule type" value="Genomic_DNA"/>
</dbReference>
<evidence type="ECO:0008006" key="4">
    <source>
        <dbReference type="Google" id="ProtNLM"/>
    </source>
</evidence>
<sequence length="261" mass="28857">LLDSFTSFPSRWHRAESQGRRFCDVTGLAGVARPISEQTTGAQNAARQHLCATASTQTATIATTLPPRSPRRLSRPLPPALQSPLRIMRQSLSPPRMGLPNMTQKQKPVTELDPNSNPVERESEKYEIKAGKLMLLHRMGQRTTRLPVYVRVYRNAFEHFAVVSKDQVVSTNSTYVNLRTSYCVASTDSLTQFEVVQNNFEGTVIRFDTGDKDSVADWVEAFQCASPPGSPTAQGGMSPTLSPAIPRSPVMPTLPEIDEEE</sequence>
<evidence type="ECO:0000313" key="2">
    <source>
        <dbReference type="EMBL" id="KAK7498663.1"/>
    </source>
</evidence>
<protein>
    <recommendedName>
        <fullName evidence="4">PH domain-containing protein</fullName>
    </recommendedName>
</protein>
<reference evidence="2 3" key="1">
    <citation type="journal article" date="2023" name="Sci. Data">
        <title>Genome assembly of the Korean intertidal mud-creeper Batillaria attramentaria.</title>
        <authorList>
            <person name="Patra A.K."/>
            <person name="Ho P.T."/>
            <person name="Jun S."/>
            <person name="Lee S.J."/>
            <person name="Kim Y."/>
            <person name="Won Y.J."/>
        </authorList>
    </citation>
    <scope>NUCLEOTIDE SEQUENCE [LARGE SCALE GENOMIC DNA]</scope>
    <source>
        <strain evidence="2">Wonlab-2016</strain>
    </source>
</reference>
<dbReference type="AlphaFoldDB" id="A0ABD0LHT8"/>
<name>A0ABD0LHT8_9CAEN</name>
<feature type="compositionally biased region" description="Polar residues" evidence="1">
    <location>
        <begin position="101"/>
        <end position="118"/>
    </location>
</feature>
<dbReference type="Proteomes" id="UP001519460">
    <property type="component" value="Unassembled WGS sequence"/>
</dbReference>